<organism evidence="2 3">
    <name type="scientific">Coniochaeta hoffmannii</name>
    <dbReference type="NCBI Taxonomy" id="91930"/>
    <lineage>
        <taxon>Eukaryota</taxon>
        <taxon>Fungi</taxon>
        <taxon>Dikarya</taxon>
        <taxon>Ascomycota</taxon>
        <taxon>Pezizomycotina</taxon>
        <taxon>Sordariomycetes</taxon>
        <taxon>Sordariomycetidae</taxon>
        <taxon>Coniochaetales</taxon>
        <taxon>Coniochaetaceae</taxon>
        <taxon>Coniochaeta</taxon>
    </lineage>
</organism>
<feature type="compositionally biased region" description="Polar residues" evidence="1">
    <location>
        <begin position="207"/>
        <end position="216"/>
    </location>
</feature>
<evidence type="ECO:0000313" key="3">
    <source>
        <dbReference type="Proteomes" id="UP001174691"/>
    </source>
</evidence>
<protein>
    <recommendedName>
        <fullName evidence="4">Proteophosphoglycan 5</fullName>
    </recommendedName>
</protein>
<dbReference type="EMBL" id="JANBVN010000003">
    <property type="protein sequence ID" value="KAJ9165525.1"/>
    <property type="molecule type" value="Genomic_DNA"/>
</dbReference>
<feature type="compositionally biased region" description="Polar residues" evidence="1">
    <location>
        <begin position="1"/>
        <end position="14"/>
    </location>
</feature>
<evidence type="ECO:0008006" key="4">
    <source>
        <dbReference type="Google" id="ProtNLM"/>
    </source>
</evidence>
<dbReference type="InterPro" id="IPR028322">
    <property type="entry name" value="PNRC-like_rgn"/>
</dbReference>
<feature type="compositionally biased region" description="Low complexity" evidence="1">
    <location>
        <begin position="15"/>
        <end position="33"/>
    </location>
</feature>
<feature type="compositionally biased region" description="Polar residues" evidence="1">
    <location>
        <begin position="317"/>
        <end position="339"/>
    </location>
</feature>
<feature type="compositionally biased region" description="Polar residues" evidence="1">
    <location>
        <begin position="106"/>
        <end position="115"/>
    </location>
</feature>
<proteinExistence type="predicted"/>
<dbReference type="GO" id="GO:0016071">
    <property type="term" value="P:mRNA metabolic process"/>
    <property type="evidence" value="ECO:0007669"/>
    <property type="project" value="UniProtKB-ARBA"/>
</dbReference>
<dbReference type="Pfam" id="PF15365">
    <property type="entry name" value="PNRC"/>
    <property type="match status" value="1"/>
</dbReference>
<feature type="compositionally biased region" description="Basic residues" evidence="1">
    <location>
        <begin position="35"/>
        <end position="45"/>
    </location>
</feature>
<comment type="caution">
    <text evidence="2">The sequence shown here is derived from an EMBL/GenBank/DDBJ whole genome shotgun (WGS) entry which is preliminary data.</text>
</comment>
<feature type="compositionally biased region" description="Low complexity" evidence="1">
    <location>
        <begin position="251"/>
        <end position="268"/>
    </location>
</feature>
<reference evidence="2" key="1">
    <citation type="submission" date="2022-07" db="EMBL/GenBank/DDBJ databases">
        <title>Fungi with potential for degradation of polypropylene.</title>
        <authorList>
            <person name="Gostincar C."/>
        </authorList>
    </citation>
    <scope>NUCLEOTIDE SEQUENCE</scope>
    <source>
        <strain evidence="2">EXF-13287</strain>
    </source>
</reference>
<dbReference type="Proteomes" id="UP001174691">
    <property type="component" value="Unassembled WGS sequence"/>
</dbReference>
<dbReference type="AlphaFoldDB" id="A0AA38SES5"/>
<feature type="compositionally biased region" description="Pro residues" evidence="1">
    <location>
        <begin position="186"/>
        <end position="196"/>
    </location>
</feature>
<accession>A0AA38SES5</accession>
<keyword evidence="3" id="KW-1185">Reference proteome</keyword>
<name>A0AA38SES5_9PEZI</name>
<feature type="compositionally biased region" description="Basic and acidic residues" evidence="1">
    <location>
        <begin position="152"/>
        <end position="161"/>
    </location>
</feature>
<feature type="region of interest" description="Disordered" evidence="1">
    <location>
        <begin position="1"/>
        <end position="347"/>
    </location>
</feature>
<evidence type="ECO:0000256" key="1">
    <source>
        <dbReference type="SAM" id="MobiDB-lite"/>
    </source>
</evidence>
<evidence type="ECO:0000313" key="2">
    <source>
        <dbReference type="EMBL" id="KAJ9165525.1"/>
    </source>
</evidence>
<feature type="compositionally biased region" description="Low complexity" evidence="1">
    <location>
        <begin position="85"/>
        <end position="99"/>
    </location>
</feature>
<gene>
    <name evidence="2" type="ORF">NKR19_g352</name>
</gene>
<sequence>MSNGNGSPFATPQKSASNSPAPQNQNQSQSVNARPKARNGNKPRPRSGFAPSSPGPAKPHRRTPPNGVPAKPPIETAFAGATFHASPAPSSLPIPSFLAKAMDSPQVKNTGQPNQQPSPPLSDSEVPTPRQGSALAREVAREESPLDFLFNRQKEEREQARRANSANHVASPPGPYSPPHAYVQSPPQPRTVPNRPPTILSRHDLLQRNSSASRIPTTELDGTPGRAMGPSFSTPYAERIRAAQAGRDVSAAQQPPSQPFAQQPPANAVGDKAEALKKLLAIGSPSPPVPSQSAPENNHPAGVPAQRLQFGGPVPSPQHQSYVSRPSGDSMSPGSQSPRSLDVQRMEDTLRRVLKLDGGTTITS</sequence>